<evidence type="ECO:0000313" key="1">
    <source>
        <dbReference type="EMBL" id="GHA14495.1"/>
    </source>
</evidence>
<dbReference type="InterPro" id="IPR008318">
    <property type="entry name" value="UCP030820"/>
</dbReference>
<dbReference type="Proteomes" id="UP000614811">
    <property type="component" value="Unassembled WGS sequence"/>
</dbReference>
<dbReference type="AlphaFoldDB" id="A0A918VQL6"/>
<organism evidence="1 2">
    <name type="scientific">Arenicella chitinivorans</name>
    <dbReference type="NCBI Taxonomy" id="1329800"/>
    <lineage>
        <taxon>Bacteria</taxon>
        <taxon>Pseudomonadati</taxon>
        <taxon>Pseudomonadota</taxon>
        <taxon>Gammaproteobacteria</taxon>
        <taxon>Arenicellales</taxon>
        <taxon>Arenicellaceae</taxon>
        <taxon>Arenicella</taxon>
    </lineage>
</organism>
<dbReference type="EMBL" id="BMXA01000004">
    <property type="protein sequence ID" value="GHA14495.1"/>
    <property type="molecule type" value="Genomic_DNA"/>
</dbReference>
<sequence length="192" mass="21302">MTANRNLKARPKATPDRIQNSVQSTKAIVNRTIVDATMLHVAETDTLTVDDLPSQAVSVPLNLWLDHSEAIVARGKPVAVQLAADEAPEDIAEQLNDIDIIVLPFVSHADGRSYSHAYKLRTRFGFKGEIRAIGDVKFDQLGFLSRVGFDAFELPDGESLETALRAFNEFSEVYQPSADQGRLIFSRRRAIH</sequence>
<gene>
    <name evidence="1" type="ORF">GCM10008090_25360</name>
</gene>
<dbReference type="RefSeq" id="WP_189401825.1">
    <property type="nucleotide sequence ID" value="NZ_BMXA01000004.1"/>
</dbReference>
<comment type="caution">
    <text evidence="1">The sequence shown here is derived from an EMBL/GenBank/DDBJ whole genome shotgun (WGS) entry which is preliminary data.</text>
</comment>
<name>A0A918VQL6_9GAMM</name>
<accession>A0A918VQL6</accession>
<reference evidence="1" key="2">
    <citation type="submission" date="2020-09" db="EMBL/GenBank/DDBJ databases">
        <authorList>
            <person name="Sun Q."/>
            <person name="Kim S."/>
        </authorList>
    </citation>
    <scope>NUCLEOTIDE SEQUENCE</scope>
    <source>
        <strain evidence="1">KCTC 12711</strain>
    </source>
</reference>
<reference evidence="1" key="1">
    <citation type="journal article" date="2014" name="Int. J. Syst. Evol. Microbiol.">
        <title>Complete genome sequence of Corynebacterium casei LMG S-19264T (=DSM 44701T), isolated from a smear-ripened cheese.</title>
        <authorList>
            <consortium name="US DOE Joint Genome Institute (JGI-PGF)"/>
            <person name="Walter F."/>
            <person name="Albersmeier A."/>
            <person name="Kalinowski J."/>
            <person name="Ruckert C."/>
        </authorList>
    </citation>
    <scope>NUCLEOTIDE SEQUENCE</scope>
    <source>
        <strain evidence="1">KCTC 12711</strain>
    </source>
</reference>
<proteinExistence type="predicted"/>
<protein>
    <recommendedName>
        <fullName evidence="3">DUF934 domain-containing protein</fullName>
    </recommendedName>
</protein>
<keyword evidence="2" id="KW-1185">Reference proteome</keyword>
<evidence type="ECO:0008006" key="3">
    <source>
        <dbReference type="Google" id="ProtNLM"/>
    </source>
</evidence>
<evidence type="ECO:0000313" key="2">
    <source>
        <dbReference type="Proteomes" id="UP000614811"/>
    </source>
</evidence>
<dbReference type="Pfam" id="PF06073">
    <property type="entry name" value="DUF934"/>
    <property type="match status" value="1"/>
</dbReference>